<dbReference type="InParanoid" id="G0EFD0"/>
<name>G0EFD0_PYRF1</name>
<reference evidence="1 2" key="1">
    <citation type="journal article" date="2011" name="Stand. Genomic Sci.">
        <title>Complete genome sequence of the hyperthermophilic chemolithoautotroph Pyrolobus fumarii type strain (1A).</title>
        <authorList>
            <person name="Anderson I."/>
            <person name="Goker M."/>
            <person name="Nolan M."/>
            <person name="Lucas S."/>
            <person name="Hammon N."/>
            <person name="Deshpande S."/>
            <person name="Cheng J.F."/>
            <person name="Tapia R."/>
            <person name="Han C."/>
            <person name="Goodwin L."/>
            <person name="Pitluck S."/>
            <person name="Huntemann M."/>
            <person name="Liolios K."/>
            <person name="Ivanova N."/>
            <person name="Pagani I."/>
            <person name="Mavromatis K."/>
            <person name="Ovchinikova G."/>
            <person name="Pati A."/>
            <person name="Chen A."/>
            <person name="Palaniappan K."/>
            <person name="Land M."/>
            <person name="Hauser L."/>
            <person name="Brambilla E.M."/>
            <person name="Huber H."/>
            <person name="Yasawong M."/>
            <person name="Rohde M."/>
            <person name="Spring S."/>
            <person name="Abt B."/>
            <person name="Sikorski J."/>
            <person name="Wirth R."/>
            <person name="Detter J.C."/>
            <person name="Woyke T."/>
            <person name="Bristow J."/>
            <person name="Eisen J.A."/>
            <person name="Markowitz V."/>
            <person name="Hugenholtz P."/>
            <person name="Kyrpides N.C."/>
            <person name="Klenk H.P."/>
            <person name="Lapidus A."/>
        </authorList>
    </citation>
    <scope>NUCLEOTIDE SEQUENCE [LARGE SCALE GENOMIC DNA]</scope>
    <source>
        <strain evidence="2">DSM 11204 / 1A</strain>
    </source>
</reference>
<dbReference type="Proteomes" id="UP000001037">
    <property type="component" value="Chromosome"/>
</dbReference>
<accession>G0EFD0</accession>
<dbReference type="HOGENOM" id="CLU_2679078_0_0_2"/>
<dbReference type="AlphaFoldDB" id="G0EFD0"/>
<dbReference type="eggNOG" id="arCOG06094">
    <property type="taxonomic scope" value="Archaea"/>
</dbReference>
<proteinExistence type="predicted"/>
<sequence>MSRRIVRELLSRKTPDGSYLVPLRNTPEAVKLLENFNGVSVEDAGDVLLVKTRARSVAERIAVLALKKRLLALE</sequence>
<gene>
    <name evidence="1" type="ordered locus">Pyrfu_0301</name>
</gene>
<dbReference type="EMBL" id="CP002838">
    <property type="protein sequence ID" value="AEM38173.1"/>
    <property type="molecule type" value="Genomic_DNA"/>
</dbReference>
<dbReference type="KEGG" id="pfm:Pyrfu_0301"/>
<organism evidence="1 2">
    <name type="scientific">Pyrolobus fumarii (strain DSM 11204 / 1A)</name>
    <dbReference type="NCBI Taxonomy" id="694429"/>
    <lineage>
        <taxon>Archaea</taxon>
        <taxon>Thermoproteota</taxon>
        <taxon>Thermoprotei</taxon>
        <taxon>Desulfurococcales</taxon>
        <taxon>Pyrodictiaceae</taxon>
        <taxon>Pyrolobus</taxon>
    </lineage>
</organism>
<keyword evidence="2" id="KW-1185">Reference proteome</keyword>
<protein>
    <submittedName>
        <fullName evidence="1">Uncharacterized protein</fullName>
    </submittedName>
</protein>
<evidence type="ECO:0000313" key="2">
    <source>
        <dbReference type="Proteomes" id="UP000001037"/>
    </source>
</evidence>
<evidence type="ECO:0000313" key="1">
    <source>
        <dbReference type="EMBL" id="AEM38173.1"/>
    </source>
</evidence>